<evidence type="ECO:0000259" key="6">
    <source>
        <dbReference type="Pfam" id="PF10277"/>
    </source>
</evidence>
<dbReference type="Pfam" id="PF10277">
    <property type="entry name" value="Frag1"/>
    <property type="match status" value="1"/>
</dbReference>
<gene>
    <name evidence="7" type="ORF">TVAG_153550</name>
</gene>
<dbReference type="InterPro" id="IPR050911">
    <property type="entry name" value="DRAM/TMEM150_Autophagy_Mod"/>
</dbReference>
<dbReference type="EMBL" id="DS113451">
    <property type="protein sequence ID" value="EAY05321.1"/>
    <property type="molecule type" value="Genomic_DNA"/>
</dbReference>
<evidence type="ECO:0000256" key="5">
    <source>
        <dbReference type="SAM" id="Phobius"/>
    </source>
</evidence>
<evidence type="ECO:0000313" key="7">
    <source>
        <dbReference type="EMBL" id="EAY05321.1"/>
    </source>
</evidence>
<evidence type="ECO:0000313" key="8">
    <source>
        <dbReference type="Proteomes" id="UP000001542"/>
    </source>
</evidence>
<dbReference type="PANTHER" id="PTHR21324">
    <property type="entry name" value="FASTING-INDUCIBLE INTEGRAL MEMBRANE PROTEIN TM6P1-RELATED"/>
    <property type="match status" value="1"/>
</dbReference>
<feature type="transmembrane region" description="Helical" evidence="5">
    <location>
        <begin position="102"/>
        <end position="123"/>
    </location>
</feature>
<dbReference type="VEuPathDB" id="TrichDB:TVAGG3_0352850"/>
<dbReference type="RefSeq" id="XP_001317544.1">
    <property type="nucleotide sequence ID" value="XM_001317509.1"/>
</dbReference>
<feature type="domain" description="CWH43-like N-terminal" evidence="6">
    <location>
        <begin position="13"/>
        <end position="218"/>
    </location>
</feature>
<dbReference type="AlphaFoldDB" id="A2EPR0"/>
<feature type="transmembrane region" description="Helical" evidence="5">
    <location>
        <begin position="135"/>
        <end position="154"/>
    </location>
</feature>
<dbReference type="InterPro" id="IPR019402">
    <property type="entry name" value="CWH43_N"/>
</dbReference>
<name>A2EPR0_TRIV3</name>
<keyword evidence="4 5" id="KW-0472">Membrane</keyword>
<accession>A2EPR0</accession>
<dbReference type="KEGG" id="tva:4763191"/>
<evidence type="ECO:0000256" key="1">
    <source>
        <dbReference type="ARBA" id="ARBA00004127"/>
    </source>
</evidence>
<dbReference type="InParanoid" id="A2EPR0"/>
<keyword evidence="2 5" id="KW-0812">Transmembrane</keyword>
<reference evidence="7" key="2">
    <citation type="journal article" date="2007" name="Science">
        <title>Draft genome sequence of the sexually transmitted pathogen Trichomonas vaginalis.</title>
        <authorList>
            <person name="Carlton J.M."/>
            <person name="Hirt R.P."/>
            <person name="Silva J.C."/>
            <person name="Delcher A.L."/>
            <person name="Schatz M."/>
            <person name="Zhao Q."/>
            <person name="Wortman J.R."/>
            <person name="Bidwell S.L."/>
            <person name="Alsmark U.C.M."/>
            <person name="Besteiro S."/>
            <person name="Sicheritz-Ponten T."/>
            <person name="Noel C.J."/>
            <person name="Dacks J.B."/>
            <person name="Foster P.G."/>
            <person name="Simillion C."/>
            <person name="Van de Peer Y."/>
            <person name="Miranda-Saavedra D."/>
            <person name="Barton G.J."/>
            <person name="Westrop G.D."/>
            <person name="Mueller S."/>
            <person name="Dessi D."/>
            <person name="Fiori P.L."/>
            <person name="Ren Q."/>
            <person name="Paulsen I."/>
            <person name="Zhang H."/>
            <person name="Bastida-Corcuera F.D."/>
            <person name="Simoes-Barbosa A."/>
            <person name="Brown M.T."/>
            <person name="Hayes R.D."/>
            <person name="Mukherjee M."/>
            <person name="Okumura C.Y."/>
            <person name="Schneider R."/>
            <person name="Smith A.J."/>
            <person name="Vanacova S."/>
            <person name="Villalvazo M."/>
            <person name="Haas B.J."/>
            <person name="Pertea M."/>
            <person name="Feldblyum T.V."/>
            <person name="Utterback T.R."/>
            <person name="Shu C.L."/>
            <person name="Osoegawa K."/>
            <person name="de Jong P.J."/>
            <person name="Hrdy I."/>
            <person name="Horvathova L."/>
            <person name="Zubacova Z."/>
            <person name="Dolezal P."/>
            <person name="Malik S.B."/>
            <person name="Logsdon J.M. Jr."/>
            <person name="Henze K."/>
            <person name="Gupta A."/>
            <person name="Wang C.C."/>
            <person name="Dunne R.L."/>
            <person name="Upcroft J.A."/>
            <person name="Upcroft P."/>
            <person name="White O."/>
            <person name="Salzberg S.L."/>
            <person name="Tang P."/>
            <person name="Chiu C.-H."/>
            <person name="Lee Y.-S."/>
            <person name="Embley T.M."/>
            <person name="Coombs G.H."/>
            <person name="Mottram J.C."/>
            <person name="Tachezy J."/>
            <person name="Fraser-Liggett C.M."/>
            <person name="Johnson P.J."/>
        </authorList>
    </citation>
    <scope>NUCLEOTIDE SEQUENCE [LARGE SCALE GENOMIC DNA]</scope>
    <source>
        <strain evidence="7">G3</strain>
    </source>
</reference>
<feature type="transmembrane region" description="Helical" evidence="5">
    <location>
        <begin position="200"/>
        <end position="217"/>
    </location>
</feature>
<dbReference type="GO" id="GO:0012505">
    <property type="term" value="C:endomembrane system"/>
    <property type="evidence" value="ECO:0007669"/>
    <property type="project" value="UniProtKB-SubCell"/>
</dbReference>
<evidence type="ECO:0000256" key="3">
    <source>
        <dbReference type="ARBA" id="ARBA00022989"/>
    </source>
</evidence>
<evidence type="ECO:0000256" key="2">
    <source>
        <dbReference type="ARBA" id="ARBA00022692"/>
    </source>
</evidence>
<reference evidence="7" key="1">
    <citation type="submission" date="2006-10" db="EMBL/GenBank/DDBJ databases">
        <authorList>
            <person name="Amadeo P."/>
            <person name="Zhao Q."/>
            <person name="Wortman J."/>
            <person name="Fraser-Liggett C."/>
            <person name="Carlton J."/>
        </authorList>
    </citation>
    <scope>NUCLEOTIDE SEQUENCE</scope>
    <source>
        <strain evidence="7">G3</strain>
    </source>
</reference>
<sequence length="227" mass="26181">MSDKARVVEFQVKYIYVLSAVVPFITIGLCWACYYGLKHNKNRIYPVLTISETVELIPESRIFNIGMTIEAFLQGIVFVLRQHYLHTKIRRESSHIRKGLKYVTTFCSFFSPFLLIGLANFVVSEFFLIHMSTTILYFVLTLLYFFLYDILLYLIGPKPKFYSYFVVLLAMIASICSVAFRNAVIVSKVSFVTISSISQYLAVFLLCIKSSLTIFEIPSHGIRFFSK</sequence>
<comment type="subcellular location">
    <subcellularLocation>
        <location evidence="1">Endomembrane system</location>
        <topology evidence="1">Multi-pass membrane protein</topology>
    </subcellularLocation>
</comment>
<protein>
    <recommendedName>
        <fullName evidence="6">CWH43-like N-terminal domain-containing protein</fullName>
    </recommendedName>
</protein>
<dbReference type="Proteomes" id="UP000001542">
    <property type="component" value="Unassembled WGS sequence"/>
</dbReference>
<evidence type="ECO:0000256" key="4">
    <source>
        <dbReference type="ARBA" id="ARBA00023136"/>
    </source>
</evidence>
<keyword evidence="3 5" id="KW-1133">Transmembrane helix</keyword>
<dbReference type="VEuPathDB" id="TrichDB:TVAG_153550"/>
<feature type="transmembrane region" description="Helical" evidence="5">
    <location>
        <begin position="161"/>
        <end position="180"/>
    </location>
</feature>
<dbReference type="PANTHER" id="PTHR21324:SF2">
    <property type="entry name" value="EG:22E5.9 PROTEIN"/>
    <property type="match status" value="1"/>
</dbReference>
<keyword evidence="8" id="KW-1185">Reference proteome</keyword>
<proteinExistence type="predicted"/>
<organism evidence="7 8">
    <name type="scientific">Trichomonas vaginalis (strain ATCC PRA-98 / G3)</name>
    <dbReference type="NCBI Taxonomy" id="412133"/>
    <lineage>
        <taxon>Eukaryota</taxon>
        <taxon>Metamonada</taxon>
        <taxon>Parabasalia</taxon>
        <taxon>Trichomonadida</taxon>
        <taxon>Trichomonadidae</taxon>
        <taxon>Trichomonas</taxon>
    </lineage>
</organism>
<feature type="transmembrane region" description="Helical" evidence="5">
    <location>
        <begin position="12"/>
        <end position="37"/>
    </location>
</feature>